<protein>
    <submittedName>
        <fullName evidence="2">CRP-I 8</fullName>
    </submittedName>
</protein>
<sequence>MQISVCLVACLLLMSVGVNMANDEMLEENGLIHDRVKRAPCWPRGCFRDRDCCYGYHCSYRKCMRKRG</sequence>
<name>A0A0A7AC67_MYTGA</name>
<keyword evidence="1" id="KW-0732">Signal</keyword>
<dbReference type="AlphaFoldDB" id="A0A0A7AC67"/>
<reference evidence="2" key="1">
    <citation type="journal article" date="2015" name="Genome Biol. Evol.">
        <title>Identification and Characterization of a Novel Family of Cysteine-Rich Peptides (MgCRP-I) from Mytilus galloprovincialis.</title>
        <authorList>
            <person name="Gerdol M."/>
            <person name="Puillandre N."/>
            <person name="De Moro G."/>
            <person name="Guarnaccia C."/>
            <person name="Lucafo M."/>
            <person name="Benincasa M."/>
            <person name="Zlatev V."/>
            <person name="Manfrin C."/>
            <person name="Torboli V."/>
            <person name="Giulianini P.G."/>
            <person name="Sava G."/>
            <person name="Venier P."/>
            <person name="Pallavicini A."/>
        </authorList>
    </citation>
    <scope>NUCLEOTIDE SEQUENCE</scope>
</reference>
<accession>A0A0A7AC67</accession>
<organism evidence="2">
    <name type="scientific">Mytilus galloprovincialis</name>
    <name type="common">Mediterranean mussel</name>
    <dbReference type="NCBI Taxonomy" id="29158"/>
    <lineage>
        <taxon>Eukaryota</taxon>
        <taxon>Metazoa</taxon>
        <taxon>Spiralia</taxon>
        <taxon>Lophotrochozoa</taxon>
        <taxon>Mollusca</taxon>
        <taxon>Bivalvia</taxon>
        <taxon>Autobranchia</taxon>
        <taxon>Pteriomorphia</taxon>
        <taxon>Mytilida</taxon>
        <taxon>Mytiloidea</taxon>
        <taxon>Mytilidae</taxon>
        <taxon>Mytilinae</taxon>
        <taxon>Mytilus</taxon>
    </lineage>
</organism>
<feature type="signal peptide" evidence="1">
    <location>
        <begin position="1"/>
        <end position="21"/>
    </location>
</feature>
<evidence type="ECO:0000313" key="2">
    <source>
        <dbReference type="EMBL" id="AHF20928.1"/>
    </source>
</evidence>
<proteinExistence type="evidence at transcript level"/>
<evidence type="ECO:0000256" key="1">
    <source>
        <dbReference type="SAM" id="SignalP"/>
    </source>
</evidence>
<feature type="chain" id="PRO_5002036335" evidence="1">
    <location>
        <begin position="22"/>
        <end position="68"/>
    </location>
</feature>
<dbReference type="EMBL" id="KJ002654">
    <property type="protein sequence ID" value="AHF20928.1"/>
    <property type="molecule type" value="mRNA"/>
</dbReference>